<dbReference type="RefSeq" id="XP_005111296.2">
    <property type="nucleotide sequence ID" value="XM_005111239.3"/>
</dbReference>
<dbReference type="InterPro" id="IPR011701">
    <property type="entry name" value="MFS"/>
</dbReference>
<dbReference type="PANTHER" id="PTHR11360">
    <property type="entry name" value="MONOCARBOXYLATE TRANSPORTER"/>
    <property type="match status" value="1"/>
</dbReference>
<evidence type="ECO:0000256" key="2">
    <source>
        <dbReference type="SAM" id="Phobius"/>
    </source>
</evidence>
<dbReference type="GeneID" id="101850377"/>
<organism evidence="3 4">
    <name type="scientific">Aplysia californica</name>
    <name type="common">California sea hare</name>
    <dbReference type="NCBI Taxonomy" id="6500"/>
    <lineage>
        <taxon>Eukaryota</taxon>
        <taxon>Metazoa</taxon>
        <taxon>Spiralia</taxon>
        <taxon>Lophotrochozoa</taxon>
        <taxon>Mollusca</taxon>
        <taxon>Gastropoda</taxon>
        <taxon>Heterobranchia</taxon>
        <taxon>Euthyneura</taxon>
        <taxon>Tectipleura</taxon>
        <taxon>Aplysiida</taxon>
        <taxon>Aplysioidea</taxon>
        <taxon>Aplysiidae</taxon>
        <taxon>Aplysia</taxon>
    </lineage>
</organism>
<dbReference type="InterPro" id="IPR050327">
    <property type="entry name" value="Proton-linked_MCT"/>
</dbReference>
<name>A0ABM0K8G2_APLCA</name>
<feature type="transmembrane region" description="Helical" evidence="2">
    <location>
        <begin position="463"/>
        <end position="485"/>
    </location>
</feature>
<dbReference type="Proteomes" id="UP000694888">
    <property type="component" value="Unplaced"/>
</dbReference>
<feature type="transmembrane region" description="Helical" evidence="2">
    <location>
        <begin position="118"/>
        <end position="138"/>
    </location>
</feature>
<feature type="transmembrane region" description="Helical" evidence="2">
    <location>
        <begin position="145"/>
        <end position="164"/>
    </location>
</feature>
<feature type="region of interest" description="Disordered" evidence="1">
    <location>
        <begin position="612"/>
        <end position="691"/>
    </location>
</feature>
<keyword evidence="2" id="KW-1133">Transmembrane helix</keyword>
<keyword evidence="3" id="KW-1185">Reference proteome</keyword>
<feature type="transmembrane region" description="Helical" evidence="2">
    <location>
        <begin position="55"/>
        <end position="80"/>
    </location>
</feature>
<dbReference type="InterPro" id="IPR036259">
    <property type="entry name" value="MFS_trans_sf"/>
</dbReference>
<feature type="region of interest" description="Disordered" evidence="1">
    <location>
        <begin position="212"/>
        <end position="234"/>
    </location>
</feature>
<protein>
    <submittedName>
        <fullName evidence="4">Monocarboxylate transporter 5</fullName>
    </submittedName>
</protein>
<feature type="transmembrane region" description="Helical" evidence="2">
    <location>
        <begin position="517"/>
        <end position="540"/>
    </location>
</feature>
<dbReference type="Pfam" id="PF07690">
    <property type="entry name" value="MFS_1"/>
    <property type="match status" value="1"/>
</dbReference>
<dbReference type="SUPFAM" id="SSF103473">
    <property type="entry name" value="MFS general substrate transporter"/>
    <property type="match status" value="1"/>
</dbReference>
<feature type="transmembrane region" description="Helical" evidence="2">
    <location>
        <begin position="426"/>
        <end position="451"/>
    </location>
</feature>
<feature type="compositionally biased region" description="Basic and acidic residues" evidence="1">
    <location>
        <begin position="674"/>
        <end position="691"/>
    </location>
</feature>
<proteinExistence type="predicted"/>
<feature type="transmembrane region" description="Helical" evidence="2">
    <location>
        <begin position="87"/>
        <end position="106"/>
    </location>
</feature>
<feature type="transmembrane region" description="Helical" evidence="2">
    <location>
        <begin position="552"/>
        <end position="572"/>
    </location>
</feature>
<feature type="transmembrane region" description="Helical" evidence="2">
    <location>
        <begin position="176"/>
        <end position="195"/>
    </location>
</feature>
<dbReference type="Gene3D" id="1.20.1250.20">
    <property type="entry name" value="MFS general substrate transporter like domains"/>
    <property type="match status" value="2"/>
</dbReference>
<dbReference type="PANTHER" id="PTHR11360:SF284">
    <property type="entry name" value="EG:103B4.3 PROTEIN-RELATED"/>
    <property type="match status" value="1"/>
</dbReference>
<keyword evidence="2" id="KW-0812">Transmembrane</keyword>
<feature type="transmembrane region" description="Helical" evidence="2">
    <location>
        <begin position="584"/>
        <end position="605"/>
    </location>
</feature>
<sequence length="691" mass="75778">MTSDQKPRPLHPVDTGWAWVILFSSFVVHFMSLGYQRSFGMLFVAFQERYGSSSTMISAINGAQSVTYCFLTLVVMNLVVKRVSIRFTCFLGCLFQVVAVCVSSVVPNSIYLIASQGIFYGCGHALIYCPTLYILSLYFDKRRPIATTLASCGASVGGVVFPLLTRYLLSSYGLQGALVLLSAMLLQQLPMILLYTPPSAYHSVTSSSQALSSRRKDLVNSPNAEVSTEVTQELLPHENNNVLTDIDLTTSDSKTAVKTDSTANEIVSGNKTKVPSEFTKVDIQQILALRKPHLTAAVISKSHDIIPSAGSDKDSLLQGKLVDRDLLIRSQLQLPGSHPYFSKRLDIAEALSVSAIDQIASSMPSLLVNKAESFDQKAKKSSQHLTQMVQDEESVDSKSIDVDAQICQSEAHRCCAVPDILKSRPFWLLAIFFVTGSVGTGHPAIFIPPLAKERGLSEEDAAFFLMVSSMVDMFGRLVPGFILHFNIMRPSSVMVIPLMCCAGAYHLTPFFNDFDSLLGLTLTYGLLSSSFWALQTLVVIEVLGMELLAPAIGFYSVFMGFSSGISFPVGGALKDNTGTYSSTFHYFGVLYMMAAISLVLVRCVMRSKSHIQDGSDDNIHSDKNNDSDKHNNSDEHNNSDKLSDSDKHSESDVQNNCEKNNDNEKQSDGSASDNSRENNRTKKEKDDDVNV</sequence>
<feature type="compositionally biased region" description="Polar residues" evidence="1">
    <location>
        <begin position="220"/>
        <end position="231"/>
    </location>
</feature>
<feature type="transmembrane region" description="Helical" evidence="2">
    <location>
        <begin position="16"/>
        <end position="35"/>
    </location>
</feature>
<gene>
    <name evidence="4" type="primary">LOC101850377</name>
</gene>
<keyword evidence="2" id="KW-0472">Membrane</keyword>
<feature type="compositionally biased region" description="Basic and acidic residues" evidence="1">
    <location>
        <begin position="612"/>
        <end position="651"/>
    </location>
</feature>
<reference evidence="4" key="1">
    <citation type="submission" date="2025-08" db="UniProtKB">
        <authorList>
            <consortium name="RefSeq"/>
        </authorList>
    </citation>
    <scope>IDENTIFICATION</scope>
</reference>
<accession>A0ABM0K8G2</accession>
<evidence type="ECO:0000256" key="1">
    <source>
        <dbReference type="SAM" id="MobiDB-lite"/>
    </source>
</evidence>
<evidence type="ECO:0000313" key="4">
    <source>
        <dbReference type="RefSeq" id="XP_005111296.2"/>
    </source>
</evidence>
<evidence type="ECO:0000313" key="3">
    <source>
        <dbReference type="Proteomes" id="UP000694888"/>
    </source>
</evidence>
<feature type="transmembrane region" description="Helical" evidence="2">
    <location>
        <begin position="492"/>
        <end position="511"/>
    </location>
</feature>